<dbReference type="GO" id="GO:0016787">
    <property type="term" value="F:hydrolase activity"/>
    <property type="evidence" value="ECO:0007669"/>
    <property type="project" value="UniProtKB-KW"/>
</dbReference>
<accession>A0A3E1NLK4</accession>
<dbReference type="Gene3D" id="3.40.50.300">
    <property type="entry name" value="P-loop containing nucleotide triphosphate hydrolases"/>
    <property type="match status" value="1"/>
</dbReference>
<dbReference type="InterPro" id="IPR050474">
    <property type="entry name" value="Hel308_SKI2-like"/>
</dbReference>
<evidence type="ECO:0000313" key="7">
    <source>
        <dbReference type="Proteomes" id="UP000261284"/>
    </source>
</evidence>
<name>A0A3E1NLK4_9BACT</name>
<dbReference type="GO" id="GO:0004386">
    <property type="term" value="F:helicase activity"/>
    <property type="evidence" value="ECO:0007669"/>
    <property type="project" value="UniProtKB-KW"/>
</dbReference>
<reference evidence="6 7" key="1">
    <citation type="submission" date="2018-08" db="EMBL/GenBank/DDBJ databases">
        <title>Chitinophagaceae sp. K23C18032701, a novel bacterium isolated from forest soil.</title>
        <authorList>
            <person name="Wang C."/>
        </authorList>
    </citation>
    <scope>NUCLEOTIDE SEQUENCE [LARGE SCALE GENOMIC DNA]</scope>
    <source>
        <strain evidence="6 7">K23C18032701</strain>
    </source>
</reference>
<evidence type="ECO:0000256" key="2">
    <source>
        <dbReference type="ARBA" id="ARBA00022801"/>
    </source>
</evidence>
<evidence type="ECO:0000313" key="6">
    <source>
        <dbReference type="EMBL" id="RFM28724.1"/>
    </source>
</evidence>
<gene>
    <name evidence="6" type="ORF">DXN05_08045</name>
</gene>
<dbReference type="Pfam" id="PF00270">
    <property type="entry name" value="DEAD"/>
    <property type="match status" value="1"/>
</dbReference>
<comment type="caution">
    <text evidence="6">The sequence shown here is derived from an EMBL/GenBank/DDBJ whole genome shotgun (WGS) entry which is preliminary data.</text>
</comment>
<evidence type="ECO:0000256" key="3">
    <source>
        <dbReference type="ARBA" id="ARBA00022806"/>
    </source>
</evidence>
<dbReference type="GO" id="GO:0005524">
    <property type="term" value="F:ATP binding"/>
    <property type="evidence" value="ECO:0007669"/>
    <property type="project" value="UniProtKB-KW"/>
</dbReference>
<proteinExistence type="predicted"/>
<keyword evidence="1" id="KW-0547">Nucleotide-binding</keyword>
<evidence type="ECO:0000259" key="5">
    <source>
        <dbReference type="PROSITE" id="PS51192"/>
    </source>
</evidence>
<dbReference type="SMART" id="SM00487">
    <property type="entry name" value="DEXDc"/>
    <property type="match status" value="1"/>
</dbReference>
<dbReference type="AlphaFoldDB" id="A0A3E1NLK4"/>
<dbReference type="Proteomes" id="UP000261284">
    <property type="component" value="Unassembled WGS sequence"/>
</dbReference>
<dbReference type="OrthoDB" id="9812126at2"/>
<dbReference type="SUPFAM" id="SSF52540">
    <property type="entry name" value="P-loop containing nucleoside triphosphate hydrolases"/>
    <property type="match status" value="1"/>
</dbReference>
<dbReference type="InterPro" id="IPR027417">
    <property type="entry name" value="P-loop_NTPase"/>
</dbReference>
<dbReference type="GO" id="GO:0003676">
    <property type="term" value="F:nucleic acid binding"/>
    <property type="evidence" value="ECO:0007669"/>
    <property type="project" value="InterPro"/>
</dbReference>
<dbReference type="InterPro" id="IPR011545">
    <property type="entry name" value="DEAD/DEAH_box_helicase_dom"/>
</dbReference>
<dbReference type="PROSITE" id="PS51192">
    <property type="entry name" value="HELICASE_ATP_BIND_1"/>
    <property type="match status" value="1"/>
</dbReference>
<dbReference type="RefSeq" id="WP_116846713.1">
    <property type="nucleotide sequence ID" value="NZ_QTJU01000002.1"/>
</dbReference>
<evidence type="ECO:0000256" key="4">
    <source>
        <dbReference type="ARBA" id="ARBA00022840"/>
    </source>
</evidence>
<dbReference type="PANTHER" id="PTHR47961">
    <property type="entry name" value="DNA POLYMERASE THETA, PUTATIVE (AFU_ORTHOLOGUE AFUA_1G05260)-RELATED"/>
    <property type="match status" value="1"/>
</dbReference>
<keyword evidence="2" id="KW-0378">Hydrolase</keyword>
<keyword evidence="4" id="KW-0067">ATP-binding</keyword>
<dbReference type="InterPro" id="IPR014001">
    <property type="entry name" value="Helicase_ATP-bd"/>
</dbReference>
<evidence type="ECO:0000256" key="1">
    <source>
        <dbReference type="ARBA" id="ARBA00022741"/>
    </source>
</evidence>
<dbReference type="EMBL" id="QTJU01000002">
    <property type="protein sequence ID" value="RFM28724.1"/>
    <property type="molecule type" value="Genomic_DNA"/>
</dbReference>
<dbReference type="PANTHER" id="PTHR47961:SF6">
    <property type="entry name" value="DNA-DIRECTED DNA POLYMERASE"/>
    <property type="match status" value="1"/>
</dbReference>
<keyword evidence="7" id="KW-1185">Reference proteome</keyword>
<feature type="domain" description="Helicase ATP-binding" evidence="5">
    <location>
        <begin position="299"/>
        <end position="458"/>
    </location>
</feature>
<sequence>MFNSETEAVIRSIPGIGKIDIDRLPQELTNIYATIVGLRRQFSGGIINYQVPELFEGINLLQTLAYNLETILITDPNHENKESIAFVAGTAHSLLHRIGFVEGEMREYLNSDSISSFISAIVLFLISNNQPDAAEVSRKMNPAKSEHGSRSILVQYIQALAKGNLLEIIENPLTEPIYKDGDDVNSYAINLLWANLSKGLYSIASALLGTQQETDADVYFDNVIKLSVFDLAYTSQRSVITGPYHLAKLLKMSQDLLSRAVVHIAVPPGVDVFLWDDFKAELAKTRPYLWSNHVDAIRTNFLTPGQSAVVTLPTGAGKSTLAELKIAATCFSSRRVLYLVPTHPLEDQVKSNLGALFNGYLGTELEVDGEVTDLNQGENESIMVMTPERCLTMMNVAPSSLNNIGLIVFDEFHLIHGAPGTTDERSQNAMFCLLSLFATQPKADYLLISAMVQNGEEIRDWIVAVTNRVCHLFDSAWKPTRQLHGCLVYDQNEIDKLAAKAQGDRSERQANKRNSPSPSLIRQLTAIPYCFSV</sequence>
<organism evidence="6 7">
    <name type="scientific">Deminuibacter soli</name>
    <dbReference type="NCBI Taxonomy" id="2291815"/>
    <lineage>
        <taxon>Bacteria</taxon>
        <taxon>Pseudomonadati</taxon>
        <taxon>Bacteroidota</taxon>
        <taxon>Chitinophagia</taxon>
        <taxon>Chitinophagales</taxon>
        <taxon>Chitinophagaceae</taxon>
        <taxon>Deminuibacter</taxon>
    </lineage>
</organism>
<protein>
    <recommendedName>
        <fullName evidence="5">Helicase ATP-binding domain-containing protein</fullName>
    </recommendedName>
</protein>
<keyword evidence="3" id="KW-0347">Helicase</keyword>